<accession>A0AAD3TB99</accession>
<protein>
    <submittedName>
        <fullName evidence="2">Uncharacterized protein</fullName>
    </submittedName>
</protein>
<keyword evidence="1" id="KW-0472">Membrane</keyword>
<keyword evidence="3" id="KW-1185">Reference proteome</keyword>
<proteinExistence type="predicted"/>
<evidence type="ECO:0000313" key="3">
    <source>
        <dbReference type="Proteomes" id="UP001279734"/>
    </source>
</evidence>
<reference evidence="2" key="1">
    <citation type="submission" date="2023-05" db="EMBL/GenBank/DDBJ databases">
        <title>Nepenthes gracilis genome sequencing.</title>
        <authorList>
            <person name="Fukushima K."/>
        </authorList>
    </citation>
    <scope>NUCLEOTIDE SEQUENCE</scope>
    <source>
        <strain evidence="2">SING2019-196</strain>
    </source>
</reference>
<dbReference type="AlphaFoldDB" id="A0AAD3TB99"/>
<feature type="transmembrane region" description="Helical" evidence="1">
    <location>
        <begin position="71"/>
        <end position="90"/>
    </location>
</feature>
<keyword evidence="1" id="KW-0812">Transmembrane</keyword>
<evidence type="ECO:0000313" key="2">
    <source>
        <dbReference type="EMBL" id="GMH27080.1"/>
    </source>
</evidence>
<name>A0AAD3TB99_NEPGR</name>
<dbReference type="EMBL" id="BSYO01000032">
    <property type="protein sequence ID" value="GMH27080.1"/>
    <property type="molecule type" value="Genomic_DNA"/>
</dbReference>
<keyword evidence="1" id="KW-1133">Transmembrane helix</keyword>
<gene>
    <name evidence="2" type="ORF">Nepgr_028923</name>
</gene>
<dbReference type="Proteomes" id="UP001279734">
    <property type="component" value="Unassembled WGS sequence"/>
</dbReference>
<sequence length="114" mass="12388">MDALGCVFSYGKFLEKWAWQHISLVVSCCCLLKRLGIESVLARLGSALVCCNSVAFDGTQLTLTAPLGPGAVGLIDAIATAFLILLRLLWMLNFSGRACILLALEWLFCCQWGC</sequence>
<evidence type="ECO:0000256" key="1">
    <source>
        <dbReference type="SAM" id="Phobius"/>
    </source>
</evidence>
<comment type="caution">
    <text evidence="2">The sequence shown here is derived from an EMBL/GenBank/DDBJ whole genome shotgun (WGS) entry which is preliminary data.</text>
</comment>
<organism evidence="2 3">
    <name type="scientific">Nepenthes gracilis</name>
    <name type="common">Slender pitcher plant</name>
    <dbReference type="NCBI Taxonomy" id="150966"/>
    <lineage>
        <taxon>Eukaryota</taxon>
        <taxon>Viridiplantae</taxon>
        <taxon>Streptophyta</taxon>
        <taxon>Embryophyta</taxon>
        <taxon>Tracheophyta</taxon>
        <taxon>Spermatophyta</taxon>
        <taxon>Magnoliopsida</taxon>
        <taxon>eudicotyledons</taxon>
        <taxon>Gunneridae</taxon>
        <taxon>Pentapetalae</taxon>
        <taxon>Caryophyllales</taxon>
        <taxon>Nepenthaceae</taxon>
        <taxon>Nepenthes</taxon>
    </lineage>
</organism>